<feature type="compositionally biased region" description="Basic and acidic residues" evidence="1">
    <location>
        <begin position="147"/>
        <end position="157"/>
    </location>
</feature>
<dbReference type="Pfam" id="PF18701">
    <property type="entry name" value="DUF5641"/>
    <property type="match status" value="1"/>
</dbReference>
<keyword evidence="4" id="KW-1185">Reference proteome</keyword>
<comment type="caution">
    <text evidence="3">The sequence shown here is derived from an EMBL/GenBank/DDBJ whole genome shotgun (WGS) entry which is preliminary data.</text>
</comment>
<dbReference type="EMBL" id="BGZK01002685">
    <property type="protein sequence ID" value="GBP95818.1"/>
    <property type="molecule type" value="Genomic_DNA"/>
</dbReference>
<sequence length="442" mass="47279">MDQIGPAGGCAPPAELDERPIVTSGVGLRKQQQPFGADDVIDAGHCSGHHKEGRSAKCGRSHPRGSSLRALDVMLTDDWLRVGGRLRRSPTLNSGSRDQTDGEESGQRLPPVSSSTRTPVTPKMADLPEGASPSPPHRWDSTSATGGDRRATSREEVGGVIHVTDDALSIWSRRTLPSSPGDRRANVRRGDDSGDTMAAHTPTRPHMGGSWERLVRSIKAEFVVNLDRSHTYRSSEDSNGADPESFPVGQPPADAADISTPLKNVPENSGERARRSQRCSGRDGCENTPRCRDVAADRGRPPIKVGDAVVITDPALPRNTAEGHVERVYPGIDGQVRVVDIRTAHGRLRRPTARLAVLPTEVSRRTPDRGGLLTAELRPPARLSLSPPSTADEETLLPEFWKRSSGPPSARQPVGGAGAPTQPPVASCNFSSPTKLVALIIC</sequence>
<feature type="region of interest" description="Disordered" evidence="1">
    <location>
        <begin position="173"/>
        <end position="209"/>
    </location>
</feature>
<evidence type="ECO:0000313" key="4">
    <source>
        <dbReference type="Proteomes" id="UP000299102"/>
    </source>
</evidence>
<feature type="region of interest" description="Disordered" evidence="1">
    <location>
        <begin position="401"/>
        <end position="428"/>
    </location>
</feature>
<feature type="region of interest" description="Disordered" evidence="1">
    <location>
        <begin position="1"/>
        <end position="65"/>
    </location>
</feature>
<organism evidence="3 4">
    <name type="scientific">Eumeta variegata</name>
    <name type="common">Bagworm moth</name>
    <name type="synonym">Eumeta japonica</name>
    <dbReference type="NCBI Taxonomy" id="151549"/>
    <lineage>
        <taxon>Eukaryota</taxon>
        <taxon>Metazoa</taxon>
        <taxon>Ecdysozoa</taxon>
        <taxon>Arthropoda</taxon>
        <taxon>Hexapoda</taxon>
        <taxon>Insecta</taxon>
        <taxon>Pterygota</taxon>
        <taxon>Neoptera</taxon>
        <taxon>Endopterygota</taxon>
        <taxon>Lepidoptera</taxon>
        <taxon>Glossata</taxon>
        <taxon>Ditrysia</taxon>
        <taxon>Tineoidea</taxon>
        <taxon>Psychidae</taxon>
        <taxon>Oiketicinae</taxon>
        <taxon>Eumeta</taxon>
    </lineage>
</organism>
<dbReference type="AlphaFoldDB" id="A0A4C2A6U5"/>
<feature type="region of interest" description="Disordered" evidence="1">
    <location>
        <begin position="86"/>
        <end position="160"/>
    </location>
</feature>
<reference evidence="3 4" key="1">
    <citation type="journal article" date="2019" name="Commun. Biol.">
        <title>The bagworm genome reveals a unique fibroin gene that provides high tensile strength.</title>
        <authorList>
            <person name="Kono N."/>
            <person name="Nakamura H."/>
            <person name="Ohtoshi R."/>
            <person name="Tomita M."/>
            <person name="Numata K."/>
            <person name="Arakawa K."/>
        </authorList>
    </citation>
    <scope>NUCLEOTIDE SEQUENCE [LARGE SCALE GENOMIC DNA]</scope>
</reference>
<feature type="compositionally biased region" description="Basic and acidic residues" evidence="1">
    <location>
        <begin position="181"/>
        <end position="192"/>
    </location>
</feature>
<evidence type="ECO:0000256" key="1">
    <source>
        <dbReference type="SAM" id="MobiDB-lite"/>
    </source>
</evidence>
<evidence type="ECO:0000259" key="2">
    <source>
        <dbReference type="Pfam" id="PF18701"/>
    </source>
</evidence>
<feature type="domain" description="DUF5641" evidence="2">
    <location>
        <begin position="300"/>
        <end position="358"/>
    </location>
</feature>
<proteinExistence type="predicted"/>
<evidence type="ECO:0000313" key="3">
    <source>
        <dbReference type="EMBL" id="GBP95818.1"/>
    </source>
</evidence>
<protein>
    <recommendedName>
        <fullName evidence="2">DUF5641 domain-containing protein</fullName>
    </recommendedName>
</protein>
<name>A0A4C2A6U5_EUMVA</name>
<accession>A0A4C2A6U5</accession>
<feature type="region of interest" description="Disordered" evidence="1">
    <location>
        <begin position="229"/>
        <end position="299"/>
    </location>
</feature>
<gene>
    <name evidence="3" type="ORF">EVAR_83014_1</name>
</gene>
<dbReference type="Proteomes" id="UP000299102">
    <property type="component" value="Unassembled WGS sequence"/>
</dbReference>
<feature type="compositionally biased region" description="Basic and acidic residues" evidence="1">
    <location>
        <begin position="269"/>
        <end position="299"/>
    </location>
</feature>
<dbReference type="InterPro" id="IPR040676">
    <property type="entry name" value="DUF5641"/>
</dbReference>